<dbReference type="Proteomes" id="UP000051887">
    <property type="component" value="Unassembled WGS sequence"/>
</dbReference>
<proteinExistence type="predicted"/>
<organism evidence="9 11">
    <name type="scientific">Thalassovita autumnalis</name>
    <dbReference type="NCBI Taxonomy" id="2072972"/>
    <lineage>
        <taxon>Bacteria</taxon>
        <taxon>Pseudomonadati</taxon>
        <taxon>Pseudomonadota</taxon>
        <taxon>Alphaproteobacteria</taxon>
        <taxon>Rhodobacterales</taxon>
        <taxon>Roseobacteraceae</taxon>
        <taxon>Thalassovita</taxon>
    </lineage>
</organism>
<feature type="signal peptide" evidence="6">
    <location>
        <begin position="1"/>
        <end position="25"/>
    </location>
</feature>
<keyword evidence="3" id="KW-1133">Transmembrane helix</keyword>
<evidence type="ECO:0000313" key="9">
    <source>
        <dbReference type="EMBL" id="CUH73580.1"/>
    </source>
</evidence>
<feature type="region of interest" description="Disordered" evidence="5">
    <location>
        <begin position="166"/>
        <end position="242"/>
    </location>
</feature>
<evidence type="ECO:0000313" key="10">
    <source>
        <dbReference type="Proteomes" id="UP000051086"/>
    </source>
</evidence>
<feature type="chain" id="PRO_5009790959" description="TonB C-terminal domain-containing protein" evidence="6">
    <location>
        <begin position="26"/>
        <end position="339"/>
    </location>
</feature>
<feature type="region of interest" description="Disordered" evidence="5">
    <location>
        <begin position="262"/>
        <end position="281"/>
    </location>
</feature>
<dbReference type="InterPro" id="IPR006260">
    <property type="entry name" value="TonB/TolA_C"/>
</dbReference>
<comment type="subcellular location">
    <subcellularLocation>
        <location evidence="1">Membrane</location>
        <topology evidence="1">Single-pass membrane protein</topology>
    </subcellularLocation>
</comment>
<dbReference type="PROSITE" id="PS52015">
    <property type="entry name" value="TONB_CTD"/>
    <property type="match status" value="1"/>
</dbReference>
<dbReference type="EMBL" id="CYSC01000041">
    <property type="protein sequence ID" value="CUH73580.1"/>
    <property type="molecule type" value="Genomic_DNA"/>
</dbReference>
<evidence type="ECO:0000256" key="3">
    <source>
        <dbReference type="ARBA" id="ARBA00022989"/>
    </source>
</evidence>
<protein>
    <recommendedName>
        <fullName evidence="7">TonB C-terminal domain-containing protein</fullName>
    </recommendedName>
</protein>
<evidence type="ECO:0000256" key="2">
    <source>
        <dbReference type="ARBA" id="ARBA00022692"/>
    </source>
</evidence>
<evidence type="ECO:0000256" key="5">
    <source>
        <dbReference type="SAM" id="MobiDB-lite"/>
    </source>
</evidence>
<dbReference type="Pfam" id="PF13103">
    <property type="entry name" value="TonB_2"/>
    <property type="match status" value="1"/>
</dbReference>
<keyword evidence="2" id="KW-0812">Transmembrane</keyword>
<dbReference type="RefSeq" id="WP_058244730.1">
    <property type="nucleotide sequence ID" value="NZ_CYSB01000038.1"/>
</dbReference>
<dbReference type="Gene3D" id="3.30.1150.10">
    <property type="match status" value="1"/>
</dbReference>
<dbReference type="SUPFAM" id="SSF74653">
    <property type="entry name" value="TolA/TonB C-terminal domain"/>
    <property type="match status" value="1"/>
</dbReference>
<dbReference type="Proteomes" id="UP000051086">
    <property type="component" value="Unassembled WGS sequence"/>
</dbReference>
<dbReference type="NCBIfam" id="TIGR01352">
    <property type="entry name" value="tonB_Cterm"/>
    <property type="match status" value="1"/>
</dbReference>
<dbReference type="GO" id="GO:0016020">
    <property type="term" value="C:membrane"/>
    <property type="evidence" value="ECO:0007669"/>
    <property type="project" value="UniProtKB-SubCell"/>
</dbReference>
<dbReference type="GO" id="GO:0055085">
    <property type="term" value="P:transmembrane transport"/>
    <property type="evidence" value="ECO:0007669"/>
    <property type="project" value="InterPro"/>
</dbReference>
<evidence type="ECO:0000313" key="8">
    <source>
        <dbReference type="EMBL" id="CUH69217.1"/>
    </source>
</evidence>
<evidence type="ECO:0000259" key="7">
    <source>
        <dbReference type="PROSITE" id="PS52015"/>
    </source>
</evidence>
<keyword evidence="6" id="KW-0732">Signal</keyword>
<gene>
    <name evidence="8" type="ORF">TL5118_03176</name>
    <name evidence="9" type="ORF">TL5120_03392</name>
</gene>
<feature type="compositionally biased region" description="Basic and acidic residues" evidence="5">
    <location>
        <begin position="188"/>
        <end position="211"/>
    </location>
</feature>
<keyword evidence="4" id="KW-0472">Membrane</keyword>
<name>A0A0N7LY31_9RHOB</name>
<dbReference type="AlphaFoldDB" id="A0A0N7LY31"/>
<evidence type="ECO:0000313" key="11">
    <source>
        <dbReference type="Proteomes" id="UP000051887"/>
    </source>
</evidence>
<accession>A0A0N7LY31</accession>
<feature type="domain" description="TonB C-terminal" evidence="7">
    <location>
        <begin position="250"/>
        <end position="339"/>
    </location>
</feature>
<keyword evidence="10" id="KW-1185">Reference proteome</keyword>
<evidence type="ECO:0000256" key="4">
    <source>
        <dbReference type="ARBA" id="ARBA00023136"/>
    </source>
</evidence>
<dbReference type="EMBL" id="CYSB01000038">
    <property type="protein sequence ID" value="CUH69217.1"/>
    <property type="molecule type" value="Genomic_DNA"/>
</dbReference>
<dbReference type="InterPro" id="IPR037682">
    <property type="entry name" value="TonB_C"/>
</dbReference>
<evidence type="ECO:0000256" key="6">
    <source>
        <dbReference type="SAM" id="SignalP"/>
    </source>
</evidence>
<reference evidence="8 10" key="1">
    <citation type="submission" date="2015-09" db="EMBL/GenBank/DDBJ databases">
        <authorList>
            <person name="Rodrigo-Torres L."/>
            <person name="Arahal D.R."/>
        </authorList>
    </citation>
    <scope>NUCLEOTIDE SEQUENCE [LARGE SCALE GENOMIC DNA]</scope>
    <source>
        <strain evidence="8 10">CECT 5118</strain>
    </source>
</reference>
<dbReference type="OrthoDB" id="7722272at2"/>
<reference evidence="9 11" key="2">
    <citation type="submission" date="2015-09" db="EMBL/GenBank/DDBJ databases">
        <authorList>
            <consortium name="Swine Surveillance"/>
        </authorList>
    </citation>
    <scope>NUCLEOTIDE SEQUENCE [LARGE SCALE GENOMIC DNA]</scope>
    <source>
        <strain evidence="9 11">5120</strain>
    </source>
</reference>
<sequence length="339" mass="36228">MRRSVEFVGFAGVAALVHLAFFAYASPDDGADAGGVGGEAIVTLQGAPDSIAEVIEEWTRPPATHTPDVVEQPRLITETVEMAQLHIDEAPSAKIKIAALTTEAPEFKRPIIPQALDLVKPEVARPQELQAPEVLQEAALKRPEMQVQPLRPKTQPQQLVLDQQIKTPTVETTPPPPPEPEPEPEPEPAPKPKVKPEPKPKPKAKPSDRNKAASQGSVTQKAAGTGGTQQAGSSGISKVKALSKGKEAKLLTVWGSKIRTRIERRKKSPRGVKGGGTTHLNLRVSPAGQLLSVSVAKSSGNANLDQAALSAVKRAGKFPKAPKELGKQSYRFSIPIRMK</sequence>
<evidence type="ECO:0000256" key="1">
    <source>
        <dbReference type="ARBA" id="ARBA00004167"/>
    </source>
</evidence>